<dbReference type="CDD" id="cd01335">
    <property type="entry name" value="Radical_SAM"/>
    <property type="match status" value="1"/>
</dbReference>
<evidence type="ECO:0000313" key="12">
    <source>
        <dbReference type="EMBL" id="UFZ03306.1"/>
    </source>
</evidence>
<dbReference type="InterPro" id="IPR007197">
    <property type="entry name" value="rSAM"/>
</dbReference>
<dbReference type="PANTHER" id="PTHR13932">
    <property type="entry name" value="COPROPORPHYRINIGEN III OXIDASE"/>
    <property type="match status" value="1"/>
</dbReference>
<evidence type="ECO:0000256" key="10">
    <source>
        <dbReference type="RuleBase" id="RU364116"/>
    </source>
</evidence>
<dbReference type="RefSeq" id="WP_231319329.1">
    <property type="nucleotide sequence ID" value="NZ_CP088156.1"/>
</dbReference>
<evidence type="ECO:0000256" key="9">
    <source>
        <dbReference type="ARBA" id="ARBA00023186"/>
    </source>
</evidence>
<dbReference type="SMART" id="SM00729">
    <property type="entry name" value="Elp3"/>
    <property type="match status" value="1"/>
</dbReference>
<dbReference type="SFLD" id="SFLDG01082">
    <property type="entry name" value="B12-binding_domain_containing"/>
    <property type="match status" value="1"/>
</dbReference>
<dbReference type="InterPro" id="IPR004559">
    <property type="entry name" value="HemW-like"/>
</dbReference>
<accession>A0ABY3R7T7</accession>
<evidence type="ECO:0000256" key="2">
    <source>
        <dbReference type="ARBA" id="ARBA00006100"/>
    </source>
</evidence>
<dbReference type="Gene3D" id="3.20.20.70">
    <property type="entry name" value="Aldolase class I"/>
    <property type="match status" value="1"/>
</dbReference>
<evidence type="ECO:0000313" key="13">
    <source>
        <dbReference type="Proteomes" id="UP001431010"/>
    </source>
</evidence>
<dbReference type="SUPFAM" id="SSF102114">
    <property type="entry name" value="Radical SAM enzymes"/>
    <property type="match status" value="1"/>
</dbReference>
<dbReference type="PANTHER" id="PTHR13932:SF5">
    <property type="entry name" value="RADICAL S-ADENOSYL METHIONINE DOMAIN-CONTAINING PROTEIN 1, MITOCHONDRIAL"/>
    <property type="match status" value="1"/>
</dbReference>
<keyword evidence="8 10" id="KW-0411">Iron-sulfur</keyword>
<evidence type="ECO:0000256" key="7">
    <source>
        <dbReference type="ARBA" id="ARBA00023004"/>
    </source>
</evidence>
<dbReference type="Proteomes" id="UP001431010">
    <property type="component" value="Chromosome"/>
</dbReference>
<evidence type="ECO:0000256" key="6">
    <source>
        <dbReference type="ARBA" id="ARBA00022723"/>
    </source>
</evidence>
<proteinExistence type="inferred from homology"/>
<dbReference type="SFLD" id="SFLDS00029">
    <property type="entry name" value="Radical_SAM"/>
    <property type="match status" value="1"/>
</dbReference>
<comment type="subcellular location">
    <subcellularLocation>
        <location evidence="10">Cytoplasm</location>
    </subcellularLocation>
</comment>
<evidence type="ECO:0000256" key="3">
    <source>
        <dbReference type="ARBA" id="ARBA00017228"/>
    </source>
</evidence>
<dbReference type="NCBIfam" id="TIGR00539">
    <property type="entry name" value="hemN_rel"/>
    <property type="match status" value="1"/>
</dbReference>
<dbReference type="Pfam" id="PF04055">
    <property type="entry name" value="Radical_SAM"/>
    <property type="match status" value="1"/>
</dbReference>
<evidence type="ECO:0000256" key="8">
    <source>
        <dbReference type="ARBA" id="ARBA00023014"/>
    </source>
</evidence>
<sequence length="433" mass="50245">MSEKQIRRNIHTYPFKYSHLAPDVFFERERAVIYLHIPFCNTKCHFCDYVVYTNTSEDLRAAYVDALRKEIRAFSENRAFPGFKIDAVYVGGGTPGVLTSRQLISILETICETFPVTSDCEVAVEFDPGSVTYEKVKELRDAGYTRMSLGVQSFDEDILKQNNRPHVLKDVFTAWEAIQRAGYAHTNLDLIYPLLGLDLKNWEASLRQAIQLDPTCITAYPLEVWPQTAYHHWLFKAKSAQLPSGGVEVDMCRMSYDMLESAGYRRYSTSGYFDPKRVDTYSRYLEYYWRTWPLIGFGVSSKTVIHDRLYTNVRPIKEYLERSAHDISLMDIATRITKEQEMRRVMIRGIKMCEVSKSDFQRRFGLPIELMFGREMKRLIDRGLIEEGPDTYSLTREGQVFSTNVWETFFTEEDLRPATDGEVQFGLSELVLT</sequence>
<feature type="domain" description="Radical SAM core" evidence="11">
    <location>
        <begin position="25"/>
        <end position="265"/>
    </location>
</feature>
<keyword evidence="10" id="KW-0004">4Fe-4S</keyword>
<gene>
    <name evidence="12" type="primary">hemW</name>
    <name evidence="12" type="ORF">LQG66_29360</name>
</gene>
<dbReference type="PROSITE" id="PS51918">
    <property type="entry name" value="RADICAL_SAM"/>
    <property type="match status" value="1"/>
</dbReference>
<keyword evidence="4 10" id="KW-0349">Heme</keyword>
<dbReference type="EMBL" id="CP088156">
    <property type="protein sequence ID" value="UFZ03306.1"/>
    <property type="molecule type" value="Genomic_DNA"/>
</dbReference>
<reference evidence="12" key="1">
    <citation type="journal article" date="2024" name="Antonie Van Leeuwenhoek">
        <title>Bradyrhizobium ontarionense sp. nov., a novel bacterial symbiont isolated from Aeschynomene indica (Indian jointvetch), harbours photosynthesis, nitrogen fixation and nitrous oxide (N2O) reductase genes.</title>
        <authorList>
            <person name="Bromfield E.S.P."/>
            <person name="Cloutier S."/>
        </authorList>
    </citation>
    <scope>NUCLEOTIDE SEQUENCE</scope>
    <source>
        <strain evidence="12">A19</strain>
    </source>
</reference>
<name>A0ABY3R7T7_9BRAD</name>
<dbReference type="InterPro" id="IPR013785">
    <property type="entry name" value="Aldolase_TIM"/>
</dbReference>
<protein>
    <recommendedName>
        <fullName evidence="3 10">Heme chaperone HemW</fullName>
    </recommendedName>
</protein>
<keyword evidence="9 10" id="KW-0143">Chaperone</keyword>
<dbReference type="InterPro" id="IPR058240">
    <property type="entry name" value="rSAM_sf"/>
</dbReference>
<comment type="function">
    <text evidence="10">Probably acts as a heme chaperone, transferring heme to an unknown acceptor. Binds one molecule of heme per monomer, possibly covalently. Binds 1 [4Fe-4S] cluster. The cluster is coordinated with 3 cysteines and an exchangeable S-adenosyl-L-methionine.</text>
</comment>
<dbReference type="InterPro" id="IPR010723">
    <property type="entry name" value="HemN_C"/>
</dbReference>
<keyword evidence="5 10" id="KW-0949">S-adenosyl-L-methionine</keyword>
<dbReference type="InterPro" id="IPR034505">
    <property type="entry name" value="Coproporphyrinogen-III_oxidase"/>
</dbReference>
<comment type="similarity">
    <text evidence="2">Belongs to the anaerobic coproporphyrinogen-III oxidase family. HemW subfamily.</text>
</comment>
<evidence type="ECO:0000256" key="5">
    <source>
        <dbReference type="ARBA" id="ARBA00022691"/>
    </source>
</evidence>
<comment type="cofactor">
    <cofactor evidence="1">
        <name>[4Fe-4S] cluster</name>
        <dbReference type="ChEBI" id="CHEBI:49883"/>
    </cofactor>
</comment>
<keyword evidence="7 10" id="KW-0408">Iron</keyword>
<keyword evidence="10" id="KW-0963">Cytoplasm</keyword>
<dbReference type="Pfam" id="PF06969">
    <property type="entry name" value="HemN_C"/>
    <property type="match status" value="1"/>
</dbReference>
<dbReference type="SFLD" id="SFLDG01065">
    <property type="entry name" value="anaerobic_coproporphyrinogen-I"/>
    <property type="match status" value="1"/>
</dbReference>
<evidence type="ECO:0000259" key="11">
    <source>
        <dbReference type="PROSITE" id="PS51918"/>
    </source>
</evidence>
<evidence type="ECO:0000256" key="4">
    <source>
        <dbReference type="ARBA" id="ARBA00022617"/>
    </source>
</evidence>
<keyword evidence="6 10" id="KW-0479">Metal-binding</keyword>
<keyword evidence="13" id="KW-1185">Reference proteome</keyword>
<dbReference type="InterPro" id="IPR006638">
    <property type="entry name" value="Elp3/MiaA/NifB-like_rSAM"/>
</dbReference>
<dbReference type="SFLD" id="SFLDF00562">
    <property type="entry name" value="HemN-like__clustered_with_heat"/>
    <property type="match status" value="1"/>
</dbReference>
<organism evidence="12 13">
    <name type="scientific">Bradyrhizobium ontarionense</name>
    <dbReference type="NCBI Taxonomy" id="2898149"/>
    <lineage>
        <taxon>Bacteria</taxon>
        <taxon>Pseudomonadati</taxon>
        <taxon>Pseudomonadota</taxon>
        <taxon>Alphaproteobacteria</taxon>
        <taxon>Hyphomicrobiales</taxon>
        <taxon>Nitrobacteraceae</taxon>
        <taxon>Bradyrhizobium</taxon>
    </lineage>
</organism>
<evidence type="ECO:0000256" key="1">
    <source>
        <dbReference type="ARBA" id="ARBA00001966"/>
    </source>
</evidence>